<sequence length="435" mass="49212">MKETSGNDAVEFLKAKCDKEMVLHEKEIDLNRTEQQEKVRQFVLMFEQQQVMLQAMQQQQNQSLHLMMAQQNKAIMSLIEKMFYLLEHYEGHAVHLCHTDLENRETVMIAKHALVKFSIPVTDMTSLEPLRNSQRDFSSSVTLKYIMLQSRGLQADTRSVNEVMLRRIAVIKSSVPEFRVIKHNEFDFRVIKARFLLEEDLSSTNLCSLHCEMRNCEQLLGSLGSFAHCIGSHDELNQALSEHGPESCKGFPRVAIKEKPGQQTPIERDNIKVASFSGIGMILVDDARGVLTALTNQNENIQVGPRTFVSPPGGCTRPPTCLVDGTSNLPLRTATKRRHETLVAAARSHCGSENNPTPALDGMFDTLNKRCKLNTMKDYVLSNDKLKDRVVSNVYGGNVRSFENSPINMKQRAKGINGFLYLIRGRHFLNLSDHP</sequence>
<dbReference type="EMBL" id="JARQWQ010000060">
    <property type="protein sequence ID" value="KAK2555822.1"/>
    <property type="molecule type" value="Genomic_DNA"/>
</dbReference>
<proteinExistence type="predicted"/>
<accession>A0AAD9Q6V8</accession>
<reference evidence="1" key="2">
    <citation type="journal article" date="2023" name="Science">
        <title>Genomic signatures of disease resistance in endangered staghorn corals.</title>
        <authorList>
            <person name="Vollmer S.V."/>
            <person name="Selwyn J.D."/>
            <person name="Despard B.A."/>
            <person name="Roesel C.L."/>
        </authorList>
    </citation>
    <scope>NUCLEOTIDE SEQUENCE</scope>
    <source>
        <strain evidence="1">K2</strain>
    </source>
</reference>
<reference evidence="1" key="1">
    <citation type="journal article" date="2023" name="G3 (Bethesda)">
        <title>Whole genome assembly and annotation of the endangered Caribbean coral Acropora cervicornis.</title>
        <authorList>
            <person name="Selwyn J.D."/>
            <person name="Vollmer S.V."/>
        </authorList>
    </citation>
    <scope>NUCLEOTIDE SEQUENCE</scope>
    <source>
        <strain evidence="1">K2</strain>
    </source>
</reference>
<protein>
    <submittedName>
        <fullName evidence="1">Uncharacterized protein</fullName>
    </submittedName>
</protein>
<name>A0AAD9Q6V8_ACRCE</name>
<gene>
    <name evidence="1" type="ORF">P5673_022451</name>
</gene>
<dbReference type="Proteomes" id="UP001249851">
    <property type="component" value="Unassembled WGS sequence"/>
</dbReference>
<evidence type="ECO:0000313" key="1">
    <source>
        <dbReference type="EMBL" id="KAK2555822.1"/>
    </source>
</evidence>
<keyword evidence="2" id="KW-1185">Reference proteome</keyword>
<comment type="caution">
    <text evidence="1">The sequence shown here is derived from an EMBL/GenBank/DDBJ whole genome shotgun (WGS) entry which is preliminary data.</text>
</comment>
<organism evidence="1 2">
    <name type="scientific">Acropora cervicornis</name>
    <name type="common">Staghorn coral</name>
    <dbReference type="NCBI Taxonomy" id="6130"/>
    <lineage>
        <taxon>Eukaryota</taxon>
        <taxon>Metazoa</taxon>
        <taxon>Cnidaria</taxon>
        <taxon>Anthozoa</taxon>
        <taxon>Hexacorallia</taxon>
        <taxon>Scleractinia</taxon>
        <taxon>Astrocoeniina</taxon>
        <taxon>Acroporidae</taxon>
        <taxon>Acropora</taxon>
    </lineage>
</organism>
<evidence type="ECO:0000313" key="2">
    <source>
        <dbReference type="Proteomes" id="UP001249851"/>
    </source>
</evidence>
<dbReference type="AlphaFoldDB" id="A0AAD9Q6V8"/>